<sequence length="113" mass="12127">MTHSGSSIVKTIVISALLFQANTGVCGSTITLYGLSPTSTPSAIGQHQQVSWGITDSISPVSTREDGKTVYQDVNVITQIVYSELRSVSTRTSDLPQTTTRALHFTPAEFSHI</sequence>
<dbReference type="AlphaFoldDB" id="A0AAD5VPH6"/>
<protein>
    <submittedName>
        <fullName evidence="2">Uncharacterized protein</fullName>
    </submittedName>
</protein>
<proteinExistence type="predicted"/>
<gene>
    <name evidence="2" type="ORF">NP233_g7372</name>
</gene>
<dbReference type="EMBL" id="JANIEX010000533">
    <property type="protein sequence ID" value="KAJ3565863.1"/>
    <property type="molecule type" value="Genomic_DNA"/>
</dbReference>
<comment type="caution">
    <text evidence="2">The sequence shown here is derived from an EMBL/GenBank/DDBJ whole genome shotgun (WGS) entry which is preliminary data.</text>
</comment>
<evidence type="ECO:0000313" key="2">
    <source>
        <dbReference type="EMBL" id="KAJ3565863.1"/>
    </source>
</evidence>
<evidence type="ECO:0000256" key="1">
    <source>
        <dbReference type="SAM" id="SignalP"/>
    </source>
</evidence>
<accession>A0AAD5VPH6</accession>
<organism evidence="2 3">
    <name type="scientific">Leucocoprinus birnbaumii</name>
    <dbReference type="NCBI Taxonomy" id="56174"/>
    <lineage>
        <taxon>Eukaryota</taxon>
        <taxon>Fungi</taxon>
        <taxon>Dikarya</taxon>
        <taxon>Basidiomycota</taxon>
        <taxon>Agaricomycotina</taxon>
        <taxon>Agaricomycetes</taxon>
        <taxon>Agaricomycetidae</taxon>
        <taxon>Agaricales</taxon>
        <taxon>Agaricineae</taxon>
        <taxon>Agaricaceae</taxon>
        <taxon>Leucocoprinus</taxon>
    </lineage>
</organism>
<name>A0AAD5VPH6_9AGAR</name>
<keyword evidence="1" id="KW-0732">Signal</keyword>
<dbReference type="Proteomes" id="UP001213000">
    <property type="component" value="Unassembled WGS sequence"/>
</dbReference>
<feature type="chain" id="PRO_5042218551" evidence="1">
    <location>
        <begin position="28"/>
        <end position="113"/>
    </location>
</feature>
<feature type="signal peptide" evidence="1">
    <location>
        <begin position="1"/>
        <end position="27"/>
    </location>
</feature>
<evidence type="ECO:0000313" key="3">
    <source>
        <dbReference type="Proteomes" id="UP001213000"/>
    </source>
</evidence>
<reference evidence="2" key="1">
    <citation type="submission" date="2022-07" db="EMBL/GenBank/DDBJ databases">
        <title>Genome Sequence of Leucocoprinus birnbaumii.</title>
        <authorList>
            <person name="Buettner E."/>
        </authorList>
    </citation>
    <scope>NUCLEOTIDE SEQUENCE</scope>
    <source>
        <strain evidence="2">VT141</strain>
    </source>
</reference>
<keyword evidence="3" id="KW-1185">Reference proteome</keyword>